<dbReference type="GO" id="GO:0008270">
    <property type="term" value="F:zinc ion binding"/>
    <property type="evidence" value="ECO:0007669"/>
    <property type="project" value="UniProtKB-KW"/>
</dbReference>
<dbReference type="OMA" id="TCTVSEC"/>
<reference evidence="5 6" key="1">
    <citation type="journal article" date="2019" name="Mol. Biol. Evol.">
        <title>Blast fungal genomes show frequent chromosomal changes, gene gains and losses, and effector gene turnover.</title>
        <authorList>
            <person name="Gomez Luciano L.B."/>
            <person name="Jason Tsai I."/>
            <person name="Chuma I."/>
            <person name="Tosa Y."/>
            <person name="Chen Y.H."/>
            <person name="Li J.Y."/>
            <person name="Li M.Y."/>
            <person name="Jade Lu M.Y."/>
            <person name="Nakayashiki H."/>
            <person name="Li W.H."/>
        </authorList>
    </citation>
    <scope>NUCLEOTIDE SEQUENCE [LARGE SCALE GENOMIC DNA]</scope>
    <source>
        <strain evidence="5">MZ5-1-6</strain>
    </source>
</reference>
<dbReference type="Proteomes" id="UP000294847">
    <property type="component" value="Chromosome 3"/>
</dbReference>
<evidence type="ECO:0000256" key="2">
    <source>
        <dbReference type="ARBA" id="ARBA00022771"/>
    </source>
</evidence>
<evidence type="ECO:0000313" key="6">
    <source>
        <dbReference type="Proteomes" id="UP000294847"/>
    </source>
</evidence>
<dbReference type="PANTHER" id="PTHR20922:SF13">
    <property type="entry name" value="DNL-TYPE ZINC FINGER PROTEIN"/>
    <property type="match status" value="1"/>
</dbReference>
<dbReference type="PROSITE" id="PS51501">
    <property type="entry name" value="ZF_DNL"/>
    <property type="match status" value="1"/>
</dbReference>
<keyword evidence="2" id="KW-0863">Zinc-finger</keyword>
<accession>A0A4P7NB00</accession>
<name>A0A4P7NB00_PYROR</name>
<sequence>MASAFSSQYLKFLPRRLPQNATFSRSFISSPAPNTFTWSQATQRTSALVSRTSRQQHRSFVIPRPSKPSQPQQSSSQTPSTATTTVSASDAKTSSAGAAPEPLEKLRVETQPHYSLHFTCVPCGHRSAHKISKQGYHHGSVLITCSECKNRHVISDHLGIFGDRKVTVEDLARERGRSFKKGVLGENGDIEYWDDDAVPGEPTPLVDGQK</sequence>
<dbReference type="Pfam" id="PF05180">
    <property type="entry name" value="zf-DNL"/>
    <property type="match status" value="1"/>
</dbReference>
<dbReference type="GO" id="GO:0006457">
    <property type="term" value="P:protein folding"/>
    <property type="evidence" value="ECO:0007669"/>
    <property type="project" value="TreeGrafter"/>
</dbReference>
<keyword evidence="3" id="KW-0862">Zinc</keyword>
<dbReference type="GO" id="GO:0005739">
    <property type="term" value="C:mitochondrion"/>
    <property type="evidence" value="ECO:0007669"/>
    <property type="project" value="TreeGrafter"/>
</dbReference>
<feature type="compositionally biased region" description="Low complexity" evidence="4">
    <location>
        <begin position="67"/>
        <end position="96"/>
    </location>
</feature>
<dbReference type="InterPro" id="IPR007853">
    <property type="entry name" value="Znf_DNL-typ"/>
</dbReference>
<dbReference type="EMBL" id="CP034206">
    <property type="protein sequence ID" value="QBZ59759.1"/>
    <property type="molecule type" value="Genomic_DNA"/>
</dbReference>
<dbReference type="AlphaFoldDB" id="A0A4P7NB00"/>
<dbReference type="GO" id="GO:0050821">
    <property type="term" value="P:protein stabilization"/>
    <property type="evidence" value="ECO:0007669"/>
    <property type="project" value="TreeGrafter"/>
</dbReference>
<proteinExistence type="predicted"/>
<keyword evidence="1" id="KW-0479">Metal-binding</keyword>
<evidence type="ECO:0000313" key="5">
    <source>
        <dbReference type="EMBL" id="QBZ59759.1"/>
    </source>
</evidence>
<dbReference type="VEuPathDB" id="FungiDB:M_BR32_EuGene_00099051"/>
<dbReference type="GO" id="GO:0051087">
    <property type="term" value="F:protein-folding chaperone binding"/>
    <property type="evidence" value="ECO:0007669"/>
    <property type="project" value="TreeGrafter"/>
</dbReference>
<feature type="region of interest" description="Disordered" evidence="4">
    <location>
        <begin position="50"/>
        <end position="103"/>
    </location>
</feature>
<organism evidence="5 6">
    <name type="scientific">Pyricularia oryzae</name>
    <name type="common">Rice blast fungus</name>
    <name type="synonym">Magnaporthe oryzae</name>
    <dbReference type="NCBI Taxonomy" id="318829"/>
    <lineage>
        <taxon>Eukaryota</taxon>
        <taxon>Fungi</taxon>
        <taxon>Dikarya</taxon>
        <taxon>Ascomycota</taxon>
        <taxon>Pezizomycotina</taxon>
        <taxon>Sordariomycetes</taxon>
        <taxon>Sordariomycetidae</taxon>
        <taxon>Magnaporthales</taxon>
        <taxon>Pyriculariaceae</taxon>
        <taxon>Pyricularia</taxon>
    </lineage>
</organism>
<dbReference type="PANTHER" id="PTHR20922">
    <property type="entry name" value="DNL-TYPE ZINC FINGER PROTEIN"/>
    <property type="match status" value="1"/>
</dbReference>
<dbReference type="InterPro" id="IPR024158">
    <property type="entry name" value="Mt_import_TIM15"/>
</dbReference>
<dbReference type="SMR" id="A0A4P7NB00"/>
<protein>
    <submittedName>
        <fullName evidence="5">Uncharacterized protein</fullName>
    </submittedName>
</protein>
<evidence type="ECO:0000256" key="1">
    <source>
        <dbReference type="ARBA" id="ARBA00022723"/>
    </source>
</evidence>
<evidence type="ECO:0000256" key="4">
    <source>
        <dbReference type="SAM" id="MobiDB-lite"/>
    </source>
</evidence>
<evidence type="ECO:0000256" key="3">
    <source>
        <dbReference type="ARBA" id="ARBA00022833"/>
    </source>
</evidence>
<gene>
    <name evidence="5" type="ORF">PoMZ_04723</name>
</gene>
<dbReference type="GO" id="GO:0030150">
    <property type="term" value="P:protein import into mitochondrial matrix"/>
    <property type="evidence" value="ECO:0007669"/>
    <property type="project" value="TreeGrafter"/>
</dbReference>